<feature type="binding site" evidence="9">
    <location>
        <position position="11"/>
    </location>
    <ligand>
        <name>NADPH</name>
        <dbReference type="ChEBI" id="CHEBI:57783"/>
    </ligand>
</feature>
<dbReference type="PANTHER" id="PTHR30525:SF0">
    <property type="entry name" value="1-DEOXY-D-XYLULOSE 5-PHOSPHATE REDUCTOISOMERASE, CHLOROPLASTIC"/>
    <property type="match status" value="1"/>
</dbReference>
<feature type="binding site" evidence="9">
    <location>
        <position position="36"/>
    </location>
    <ligand>
        <name>NADPH</name>
        <dbReference type="ChEBI" id="CHEBI:57783"/>
    </ligand>
</feature>
<keyword evidence="6 9" id="KW-0464">Manganese</keyword>
<dbReference type="InterPro" id="IPR036291">
    <property type="entry name" value="NAD(P)-bd_dom_sf"/>
</dbReference>
<dbReference type="PANTHER" id="PTHR30525">
    <property type="entry name" value="1-DEOXY-D-XYLULOSE 5-PHOSPHATE REDUCTOISOMERASE"/>
    <property type="match status" value="1"/>
</dbReference>
<feature type="binding site" evidence="9">
    <location>
        <position position="198"/>
    </location>
    <ligand>
        <name>1-deoxy-D-xylulose 5-phosphate</name>
        <dbReference type="ChEBI" id="CHEBI:57792"/>
    </ligand>
</feature>
<evidence type="ECO:0000259" key="12">
    <source>
        <dbReference type="Pfam" id="PF13288"/>
    </source>
</evidence>
<comment type="catalytic activity">
    <reaction evidence="8">
        <text>2-C-methyl-D-erythritol 4-phosphate + NADP(+) = 1-deoxy-D-xylulose 5-phosphate + NADPH + H(+)</text>
        <dbReference type="Rhea" id="RHEA:13717"/>
        <dbReference type="ChEBI" id="CHEBI:15378"/>
        <dbReference type="ChEBI" id="CHEBI:57783"/>
        <dbReference type="ChEBI" id="CHEBI:57792"/>
        <dbReference type="ChEBI" id="CHEBI:58262"/>
        <dbReference type="ChEBI" id="CHEBI:58349"/>
        <dbReference type="EC" id="1.1.1.267"/>
    </reaction>
    <physiologicalReaction direction="right-to-left" evidence="8">
        <dbReference type="Rhea" id="RHEA:13719"/>
    </physiologicalReaction>
</comment>
<feature type="binding site" evidence="9">
    <location>
        <position position="151"/>
    </location>
    <ligand>
        <name>Mn(2+)</name>
        <dbReference type="ChEBI" id="CHEBI:29035"/>
    </ligand>
</feature>
<evidence type="ECO:0000256" key="6">
    <source>
        <dbReference type="ARBA" id="ARBA00023211"/>
    </source>
</evidence>
<feature type="binding site" evidence="9">
    <location>
        <position position="151"/>
    </location>
    <ligand>
        <name>1-deoxy-D-xylulose 5-phosphate</name>
        <dbReference type="ChEBI" id="CHEBI:57792"/>
    </ligand>
</feature>
<evidence type="ECO:0000313" key="14">
    <source>
        <dbReference type="Proteomes" id="UP000677668"/>
    </source>
</evidence>
<dbReference type="Gene3D" id="1.10.1740.10">
    <property type="match status" value="1"/>
</dbReference>
<dbReference type="Pfam" id="PF08436">
    <property type="entry name" value="DXP_redisom_C"/>
    <property type="match status" value="1"/>
</dbReference>
<evidence type="ECO:0000256" key="8">
    <source>
        <dbReference type="ARBA" id="ARBA00048543"/>
    </source>
</evidence>
<evidence type="ECO:0000259" key="10">
    <source>
        <dbReference type="Pfam" id="PF02670"/>
    </source>
</evidence>
<dbReference type="SUPFAM" id="SSF69055">
    <property type="entry name" value="1-deoxy-D-xylulose-5-phosphate reductoisomerase, C-terminal domain"/>
    <property type="match status" value="1"/>
</dbReference>
<feature type="binding site" evidence="9">
    <location>
        <position position="216"/>
    </location>
    <ligand>
        <name>1-deoxy-D-xylulose 5-phosphate</name>
        <dbReference type="ChEBI" id="CHEBI:57792"/>
    </ligand>
</feature>
<feature type="binding site" evidence="9">
    <location>
        <position position="125"/>
    </location>
    <ligand>
        <name>NADPH</name>
        <dbReference type="ChEBI" id="CHEBI:57783"/>
    </ligand>
</feature>
<dbReference type="NCBIfam" id="TIGR00243">
    <property type="entry name" value="Dxr"/>
    <property type="match status" value="1"/>
</dbReference>
<feature type="binding site" evidence="9">
    <location>
        <position position="37"/>
    </location>
    <ligand>
        <name>NADPH</name>
        <dbReference type="ChEBI" id="CHEBI:57783"/>
    </ligand>
</feature>
<reference evidence="13 14" key="1">
    <citation type="submission" date="2021-03" db="EMBL/GenBank/DDBJ databases">
        <title>Genomic and phenotypic characterization of Chloracidobacterium isolates provides evidence for multiple species.</title>
        <authorList>
            <person name="Saini M.K."/>
            <person name="Costas A.M.G."/>
            <person name="Tank M."/>
            <person name="Bryant D.A."/>
        </authorList>
    </citation>
    <scope>NUCLEOTIDE SEQUENCE [LARGE SCALE GENOMIC DNA]</scope>
    <source>
        <strain evidence="13 14">N</strain>
    </source>
</reference>
<evidence type="ECO:0000259" key="11">
    <source>
        <dbReference type="Pfam" id="PF08436"/>
    </source>
</evidence>
<comment type="pathway">
    <text evidence="1 9">Isoprenoid biosynthesis; isopentenyl diphosphate biosynthesis via DXP pathway; isopentenyl diphosphate from 1-deoxy-D-xylulose 5-phosphate: step 1/6.</text>
</comment>
<dbReference type="InterPro" id="IPR003821">
    <property type="entry name" value="DXP_reductoisomerase"/>
</dbReference>
<keyword evidence="9" id="KW-0460">Magnesium</keyword>
<feature type="binding site" evidence="9">
    <location>
        <position position="217"/>
    </location>
    <ligand>
        <name>1-deoxy-D-xylulose 5-phosphate</name>
        <dbReference type="ChEBI" id="CHEBI:57792"/>
    </ligand>
</feature>
<evidence type="ECO:0000256" key="2">
    <source>
        <dbReference type="ARBA" id="ARBA00006825"/>
    </source>
</evidence>
<feature type="binding site" evidence="9">
    <location>
        <position position="220"/>
    </location>
    <ligand>
        <name>1-deoxy-D-xylulose 5-phosphate</name>
        <dbReference type="ChEBI" id="CHEBI:57792"/>
    </ligand>
</feature>
<feature type="binding site" evidence="9">
    <location>
        <position position="123"/>
    </location>
    <ligand>
        <name>NADPH</name>
        <dbReference type="ChEBI" id="CHEBI:57783"/>
    </ligand>
</feature>
<dbReference type="Proteomes" id="UP000677668">
    <property type="component" value="Chromosome 1"/>
</dbReference>
<comment type="cofactor">
    <cofactor evidence="9">
        <name>Mg(2+)</name>
        <dbReference type="ChEBI" id="CHEBI:18420"/>
    </cofactor>
    <cofactor evidence="9">
        <name>Mn(2+)</name>
        <dbReference type="ChEBI" id="CHEBI:29035"/>
    </cofactor>
</comment>
<keyword evidence="4 9" id="KW-0521">NADP</keyword>
<feature type="binding site" evidence="9">
    <location>
        <position position="10"/>
    </location>
    <ligand>
        <name>NADPH</name>
        <dbReference type="ChEBI" id="CHEBI:57783"/>
    </ligand>
</feature>
<feature type="binding site" evidence="9">
    <location>
        <position position="220"/>
    </location>
    <ligand>
        <name>Mn(2+)</name>
        <dbReference type="ChEBI" id="CHEBI:29035"/>
    </ligand>
</feature>
<name>A0ABX8AY59_9BACT</name>
<dbReference type="SUPFAM" id="SSF51735">
    <property type="entry name" value="NAD(P)-binding Rossmann-fold domains"/>
    <property type="match status" value="1"/>
</dbReference>
<evidence type="ECO:0000256" key="7">
    <source>
        <dbReference type="ARBA" id="ARBA00023229"/>
    </source>
</evidence>
<dbReference type="Pfam" id="PF13288">
    <property type="entry name" value="DXPR_C"/>
    <property type="match status" value="1"/>
</dbReference>
<dbReference type="PIRSF" id="PIRSF006205">
    <property type="entry name" value="Dxp_reductismrs"/>
    <property type="match status" value="1"/>
</dbReference>
<dbReference type="RefSeq" id="WP_211421997.1">
    <property type="nucleotide sequence ID" value="NZ_CP072642.1"/>
</dbReference>
<dbReference type="EC" id="1.1.1.267" evidence="9"/>
<feature type="domain" description="1-deoxy-D-xylulose 5-phosphate reductoisomerase N-terminal" evidence="10">
    <location>
        <begin position="4"/>
        <end position="131"/>
    </location>
</feature>
<organism evidence="13 14">
    <name type="scientific">Chloracidobacterium sp. N</name>
    <dbReference type="NCBI Taxonomy" id="2821540"/>
    <lineage>
        <taxon>Bacteria</taxon>
        <taxon>Pseudomonadati</taxon>
        <taxon>Acidobacteriota</taxon>
        <taxon>Terriglobia</taxon>
        <taxon>Terriglobales</taxon>
        <taxon>Acidobacteriaceae</taxon>
        <taxon>Chloracidobacterium</taxon>
        <taxon>Chloracidobacterium aggregatum</taxon>
    </lineage>
</organism>
<feature type="binding site" evidence="9">
    <location>
        <position position="12"/>
    </location>
    <ligand>
        <name>NADPH</name>
        <dbReference type="ChEBI" id="CHEBI:57783"/>
    </ligand>
</feature>
<keyword evidence="14" id="KW-1185">Reference proteome</keyword>
<keyword evidence="7 9" id="KW-0414">Isoprene biosynthesis</keyword>
<dbReference type="InterPro" id="IPR026877">
    <property type="entry name" value="DXPR_C"/>
</dbReference>
<dbReference type="Gene3D" id="3.40.50.720">
    <property type="entry name" value="NAD(P)-binding Rossmann-like Domain"/>
    <property type="match status" value="1"/>
</dbReference>
<sequence length="387" mass="42251">MTGLAILGSTGSIGCNTLDVVEHLAPRFTVVALAAGRNVERLAEQIRRYRPQLVAVADEAAAQQLRQLVAPDWTGDIAVGVEGMVAVATHPAAAVVMSAVVGGRGLLPTLRAIELGRRVCIANKEPLVMAGELMMRRARECQAEVLPVDSEHNALHQCLRGNARTEVYRLVLTASGGPFRTLPVEDFPRITLAEALRHPTWTMGRKITIDSATLMNKGLEVIEARWLYDLPPEQIEVVIHPQSVVHSLVAFVDGSTMAQLGVADMRHPIQYALTYPERRPAPVERLDLTAVARLEFYPPDPVKFPCLRLAYEALRAGGTFPAALNAANEEAVAAFLEERIRFVDIPYVIETTLARHDGQSTTSLEAVLAADAWARREAQQMITALGR</sequence>
<keyword evidence="5 9" id="KW-0560">Oxidoreductase</keyword>
<dbReference type="NCBIfam" id="NF009114">
    <property type="entry name" value="PRK12464.1"/>
    <property type="match status" value="1"/>
</dbReference>
<comment type="function">
    <text evidence="9">Catalyzes the NADPH-dependent rearrangement and reduction of 1-deoxy-D-xylulose-5-phosphate (DXP) to 2-C-methyl-D-erythritol 4-phosphate (MEP).</text>
</comment>
<feature type="binding site" evidence="9">
    <location>
        <position position="38"/>
    </location>
    <ligand>
        <name>NADPH</name>
        <dbReference type="ChEBI" id="CHEBI:57783"/>
    </ligand>
</feature>
<feature type="binding site" evidence="9">
    <location>
        <position position="124"/>
    </location>
    <ligand>
        <name>1-deoxy-D-xylulose 5-phosphate</name>
        <dbReference type="ChEBI" id="CHEBI:57792"/>
    </ligand>
</feature>
<keyword evidence="3 9" id="KW-0479">Metal-binding</keyword>
<feature type="binding site" evidence="9">
    <location>
        <position position="149"/>
    </location>
    <ligand>
        <name>Mn(2+)</name>
        <dbReference type="ChEBI" id="CHEBI:29035"/>
    </ligand>
</feature>
<dbReference type="InterPro" id="IPR013644">
    <property type="entry name" value="DXP_reductoisomerase_C"/>
</dbReference>
<dbReference type="HAMAP" id="MF_00183">
    <property type="entry name" value="DXP_reductoisom"/>
    <property type="match status" value="1"/>
</dbReference>
<feature type="binding site" evidence="9">
    <location>
        <position position="204"/>
    </location>
    <ligand>
        <name>NADPH</name>
        <dbReference type="ChEBI" id="CHEBI:57783"/>
    </ligand>
</feature>
<evidence type="ECO:0000256" key="1">
    <source>
        <dbReference type="ARBA" id="ARBA00005094"/>
    </source>
</evidence>
<feature type="binding site" evidence="9">
    <location>
        <position position="13"/>
    </location>
    <ligand>
        <name>NADPH</name>
        <dbReference type="ChEBI" id="CHEBI:57783"/>
    </ligand>
</feature>
<dbReference type="GO" id="GO:0030604">
    <property type="term" value="F:1-deoxy-D-xylulose-5-phosphate reductoisomerase activity"/>
    <property type="evidence" value="ECO:0007669"/>
    <property type="project" value="UniProtKB-EC"/>
</dbReference>
<dbReference type="Pfam" id="PF02670">
    <property type="entry name" value="DXP_reductoisom"/>
    <property type="match status" value="1"/>
</dbReference>
<evidence type="ECO:0000256" key="5">
    <source>
        <dbReference type="ARBA" id="ARBA00023002"/>
    </source>
</evidence>
<evidence type="ECO:0000256" key="9">
    <source>
        <dbReference type="HAMAP-Rule" id="MF_00183"/>
    </source>
</evidence>
<dbReference type="EMBL" id="CP072642">
    <property type="protein sequence ID" value="QUV93634.1"/>
    <property type="molecule type" value="Genomic_DNA"/>
</dbReference>
<dbReference type="InterPro" id="IPR013512">
    <property type="entry name" value="DXP_reductoisomerase_N"/>
</dbReference>
<feature type="binding site" evidence="9">
    <location>
        <position position="175"/>
    </location>
    <ligand>
        <name>1-deoxy-D-xylulose 5-phosphate</name>
        <dbReference type="ChEBI" id="CHEBI:57792"/>
    </ligand>
</feature>
<evidence type="ECO:0000256" key="3">
    <source>
        <dbReference type="ARBA" id="ARBA00022723"/>
    </source>
</evidence>
<feature type="domain" description="1-deoxy-D-xylulose 5-phosphate reductoisomerase C-terminal" evidence="11">
    <location>
        <begin position="145"/>
        <end position="228"/>
    </location>
</feature>
<comment type="similarity">
    <text evidence="2 9">Belongs to the DXR family.</text>
</comment>
<dbReference type="SUPFAM" id="SSF55347">
    <property type="entry name" value="Glyceraldehyde-3-phosphate dehydrogenase-like, C-terminal domain"/>
    <property type="match status" value="1"/>
</dbReference>
<gene>
    <name evidence="9" type="primary">dxr</name>
    <name evidence="13" type="ORF">J8C05_09705</name>
</gene>
<proteinExistence type="inferred from homology"/>
<evidence type="ECO:0000313" key="13">
    <source>
        <dbReference type="EMBL" id="QUV93634.1"/>
    </source>
</evidence>
<accession>A0ABX8AY59</accession>
<feature type="domain" description="DXP reductoisomerase C-terminal" evidence="12">
    <location>
        <begin position="260"/>
        <end position="376"/>
    </location>
</feature>
<evidence type="ECO:0000256" key="4">
    <source>
        <dbReference type="ARBA" id="ARBA00022857"/>
    </source>
</evidence>
<feature type="binding site" evidence="9">
    <location>
        <position position="150"/>
    </location>
    <ligand>
        <name>1-deoxy-D-xylulose 5-phosphate</name>
        <dbReference type="ChEBI" id="CHEBI:57792"/>
    </ligand>
</feature>
<dbReference type="InterPro" id="IPR036169">
    <property type="entry name" value="DXPR_C_sf"/>
</dbReference>
<protein>
    <recommendedName>
        <fullName evidence="9">1-deoxy-D-xylulose 5-phosphate reductoisomerase</fullName>
        <shortName evidence="9">DXP reductoisomerase</shortName>
        <ecNumber evidence="9">1.1.1.267</ecNumber>
    </recommendedName>
    <alternativeName>
        <fullName evidence="9">1-deoxyxylulose-5-phosphate reductoisomerase</fullName>
    </alternativeName>
    <alternativeName>
        <fullName evidence="9">2-C-methyl-D-erythritol 4-phosphate synthase</fullName>
    </alternativeName>
</protein>
<feature type="binding site" evidence="9">
    <location>
        <position position="211"/>
    </location>
    <ligand>
        <name>1-deoxy-D-xylulose 5-phosphate</name>
        <dbReference type="ChEBI" id="CHEBI:57792"/>
    </ligand>
</feature>